<dbReference type="Proteomes" id="UP001519362">
    <property type="component" value="Unassembled WGS sequence"/>
</dbReference>
<evidence type="ECO:0000256" key="3">
    <source>
        <dbReference type="ARBA" id="ARBA00022801"/>
    </source>
</evidence>
<organism evidence="6 7">
    <name type="scientific">Microbacterium amylolyticum</name>
    <dbReference type="NCBI Taxonomy" id="936337"/>
    <lineage>
        <taxon>Bacteria</taxon>
        <taxon>Bacillati</taxon>
        <taxon>Actinomycetota</taxon>
        <taxon>Actinomycetes</taxon>
        <taxon>Micrococcales</taxon>
        <taxon>Microbacteriaceae</taxon>
        <taxon>Microbacterium</taxon>
    </lineage>
</organism>
<keyword evidence="7" id="KW-1185">Reference proteome</keyword>
<evidence type="ECO:0000259" key="5">
    <source>
        <dbReference type="Pfam" id="PF08386"/>
    </source>
</evidence>
<proteinExistence type="inferred from homology"/>
<protein>
    <submittedName>
        <fullName evidence="6">Pimeloyl-ACP methyl ester carboxylesterase</fullName>
    </submittedName>
</protein>
<dbReference type="PROSITE" id="PS51257">
    <property type="entry name" value="PROKAR_LIPOPROTEIN"/>
    <property type="match status" value="1"/>
</dbReference>
<feature type="signal peptide" evidence="4">
    <location>
        <begin position="1"/>
        <end position="26"/>
    </location>
</feature>
<keyword evidence="2 4" id="KW-0732">Signal</keyword>
<dbReference type="EMBL" id="JAGIOL010000001">
    <property type="protein sequence ID" value="MBP2437491.1"/>
    <property type="molecule type" value="Genomic_DNA"/>
</dbReference>
<comment type="caution">
    <text evidence="6">The sequence shown here is derived from an EMBL/GenBank/DDBJ whole genome shotgun (WGS) entry which is preliminary data.</text>
</comment>
<comment type="similarity">
    <text evidence="1">Belongs to the peptidase S33 family.</text>
</comment>
<gene>
    <name evidence="6" type="ORF">JOF34_002077</name>
</gene>
<evidence type="ECO:0000256" key="4">
    <source>
        <dbReference type="SAM" id="SignalP"/>
    </source>
</evidence>
<dbReference type="InterPro" id="IPR051601">
    <property type="entry name" value="Serine_prot/Carboxylest_S33"/>
</dbReference>
<feature type="chain" id="PRO_5045245842" evidence="4">
    <location>
        <begin position="27"/>
        <end position="510"/>
    </location>
</feature>
<evidence type="ECO:0000313" key="7">
    <source>
        <dbReference type="Proteomes" id="UP001519362"/>
    </source>
</evidence>
<evidence type="ECO:0000256" key="1">
    <source>
        <dbReference type="ARBA" id="ARBA00010088"/>
    </source>
</evidence>
<dbReference type="PANTHER" id="PTHR43248">
    <property type="entry name" value="2-SUCCINYL-6-HYDROXY-2,4-CYCLOHEXADIENE-1-CARBOXYLATE SYNTHASE"/>
    <property type="match status" value="1"/>
</dbReference>
<dbReference type="Pfam" id="PF08386">
    <property type="entry name" value="Abhydrolase_4"/>
    <property type="match status" value="1"/>
</dbReference>
<dbReference type="PANTHER" id="PTHR43248:SF29">
    <property type="entry name" value="TRIPEPTIDYL AMINOPEPTIDASE"/>
    <property type="match status" value="1"/>
</dbReference>
<sequence length="510" mass="53772">MTRLRTLMAGAVMAALVLSGCTSVPNAPEQLPPVLDGVPDELLGFYDQTLAWGACDQESTSADVECAEVTAPLDWHDPDRGEISIAIVRPADRPASPVGSLLVNPGGPGGAGVEYVMQMTEFEALRDELTGAYDVVGFDPRGVGRSTAVECLDADRMDDYLYGVPEAERGSDEWDAALTDAAAEYAEACGENSGELLEFITTEQAARDMDLLRAVLGDHQLAFLGYSYGTYLGAIYAELFPENVGRFVLDGALDPSVPGSEVGLIQLTAFEATLERYIDSCLAGSSCPFRGTTAQALDEVKGLLASLDAKPLRAADGRLLGADTLATAILQALYSPDYWPYLTQALAGVQQGSADGAMFLADVYNGRETGAYASNATEAFNAYNCMDYPPEDTAVVEASRDALLEQAPIMGPYLLGADPCEFWPFPPAGERAPIEAAGTPPILVIGTTGDPATPFEWAEALADQLSGGVLVAYEGEGHTAYGGESECIDETVESFLIDGVVPDDGLVCTS</sequence>
<evidence type="ECO:0000256" key="2">
    <source>
        <dbReference type="ARBA" id="ARBA00022729"/>
    </source>
</evidence>
<reference evidence="6 7" key="1">
    <citation type="submission" date="2021-03" db="EMBL/GenBank/DDBJ databases">
        <title>Sequencing the genomes of 1000 actinobacteria strains.</title>
        <authorList>
            <person name="Klenk H.-P."/>
        </authorList>
    </citation>
    <scope>NUCLEOTIDE SEQUENCE [LARGE SCALE GENOMIC DNA]</scope>
    <source>
        <strain evidence="6 7">DSM 24221</strain>
    </source>
</reference>
<dbReference type="InterPro" id="IPR029058">
    <property type="entry name" value="AB_hydrolase_fold"/>
</dbReference>
<dbReference type="Gene3D" id="3.40.50.1820">
    <property type="entry name" value="alpha/beta hydrolase"/>
    <property type="match status" value="1"/>
</dbReference>
<feature type="domain" description="Peptidase S33 tripeptidyl aminopeptidase-like C-terminal" evidence="5">
    <location>
        <begin position="413"/>
        <end position="508"/>
    </location>
</feature>
<accession>A0ABS4ZM10</accession>
<keyword evidence="3" id="KW-0378">Hydrolase</keyword>
<dbReference type="RefSeq" id="WP_378731488.1">
    <property type="nucleotide sequence ID" value="NZ_CP049253.1"/>
</dbReference>
<evidence type="ECO:0000313" key="6">
    <source>
        <dbReference type="EMBL" id="MBP2437491.1"/>
    </source>
</evidence>
<dbReference type="InterPro" id="IPR013595">
    <property type="entry name" value="Pept_S33_TAP-like_C"/>
</dbReference>
<name>A0ABS4ZM10_9MICO</name>
<dbReference type="SUPFAM" id="SSF53474">
    <property type="entry name" value="alpha/beta-Hydrolases"/>
    <property type="match status" value="1"/>
</dbReference>